<dbReference type="Proteomes" id="UP000193560">
    <property type="component" value="Unassembled WGS sequence"/>
</dbReference>
<dbReference type="OrthoDB" id="691673at2759"/>
<protein>
    <submittedName>
        <fullName evidence="8">Pyridoxal phosphate-dependent transferase</fullName>
    </submittedName>
</protein>
<dbReference type="GO" id="GO:0008483">
    <property type="term" value="F:transaminase activity"/>
    <property type="evidence" value="ECO:0007669"/>
    <property type="project" value="UniProtKB-KW"/>
</dbReference>
<dbReference type="InterPro" id="IPR050859">
    <property type="entry name" value="Class-I_PLP-dep_aminotransf"/>
</dbReference>
<comment type="similarity">
    <text evidence="2">Belongs to the class-I pyridoxal-phosphate-dependent aminotransferase family.</text>
</comment>
<dbReference type="InterPro" id="IPR015421">
    <property type="entry name" value="PyrdxlP-dep_Trfase_major"/>
</dbReference>
<dbReference type="PANTHER" id="PTHR42790">
    <property type="entry name" value="AMINOTRANSFERASE"/>
    <property type="match status" value="1"/>
</dbReference>
<dbReference type="GO" id="GO:0030170">
    <property type="term" value="F:pyridoxal phosphate binding"/>
    <property type="evidence" value="ECO:0007669"/>
    <property type="project" value="InterPro"/>
</dbReference>
<dbReference type="Pfam" id="PF00155">
    <property type="entry name" value="Aminotran_1_2"/>
    <property type="match status" value="1"/>
</dbReference>
<sequence>MDYSKFISEHSKARNPSSIRALMPYMNLKTVISLGAGQPNAQTFPFAGMTVTLKNGDVLEMDPELFQRCLSYDATAGLKQLQDWLKELQIIEHHPSVEFDLAIGAGSQDLLTKGLEMFINPGDAVLVEDPAYTGALAFLQTQDCDVVGCKTDDGGMIPEAFESLLENWPTSNPYGKTDQARPKVLYCHPTAGNPTGVSLSEERKRSIYAICQKYDIMILEDDAYYYLQFDNKRIASYFSLDVDGRVLRCDSMSKILSSGLRIGWVSGPKELIERMNMHTMATNLQPAGIPQLMAYELLHKWGHDGFFEHVAQVSKFYKEKRDLFVDGLDKYMVGRAEWVVPTAGMFVWLKLLNGITDSFDLVMNRALKKQVVAIPGDAFMPMGNKTPYIRVSYSNVDKDAMDEALRRLADAIDEEVASRQ</sequence>
<keyword evidence="4" id="KW-0032">Aminotransferase</keyword>
<reference evidence="8 9" key="1">
    <citation type="submission" date="2016-07" db="EMBL/GenBank/DDBJ databases">
        <title>Pervasive Adenine N6-methylation of Active Genes in Fungi.</title>
        <authorList>
            <consortium name="DOE Joint Genome Institute"/>
            <person name="Mondo S.J."/>
            <person name="Dannebaum R.O."/>
            <person name="Kuo R.C."/>
            <person name="Labutti K."/>
            <person name="Haridas S."/>
            <person name="Kuo A."/>
            <person name="Salamov A."/>
            <person name="Ahrendt S.R."/>
            <person name="Lipzen A."/>
            <person name="Sullivan W."/>
            <person name="Andreopoulos W.B."/>
            <person name="Clum A."/>
            <person name="Lindquist E."/>
            <person name="Daum C."/>
            <person name="Ramamoorthy G.K."/>
            <person name="Gryganskyi A."/>
            <person name="Culley D."/>
            <person name="Magnuson J.K."/>
            <person name="James T.Y."/>
            <person name="O'Malley M.A."/>
            <person name="Stajich J.E."/>
            <person name="Spatafora J.W."/>
            <person name="Visel A."/>
            <person name="Grigoriev I.V."/>
        </authorList>
    </citation>
    <scope>NUCLEOTIDE SEQUENCE [LARGE SCALE GENOMIC DNA]</scope>
    <source>
        <strain evidence="8 9">NRRL 1336</strain>
    </source>
</reference>
<evidence type="ECO:0000313" key="8">
    <source>
        <dbReference type="EMBL" id="ORZ09018.1"/>
    </source>
</evidence>
<accession>A0A1X2I498</accession>
<comment type="subunit">
    <text evidence="3">Homodimer.</text>
</comment>
<evidence type="ECO:0000256" key="4">
    <source>
        <dbReference type="ARBA" id="ARBA00022576"/>
    </source>
</evidence>
<feature type="domain" description="Aminotransferase class I/classII large" evidence="7">
    <location>
        <begin position="55"/>
        <end position="408"/>
    </location>
</feature>
<evidence type="ECO:0000256" key="3">
    <source>
        <dbReference type="ARBA" id="ARBA00011738"/>
    </source>
</evidence>
<dbReference type="EMBL" id="MCGE01000029">
    <property type="protein sequence ID" value="ORZ09018.1"/>
    <property type="molecule type" value="Genomic_DNA"/>
</dbReference>
<keyword evidence="9" id="KW-1185">Reference proteome</keyword>
<dbReference type="FunFam" id="3.90.1150.10:FF:000166">
    <property type="entry name" value="Kynurenine/alpha-aminoadipate aminotransferase, mitochondrial"/>
    <property type="match status" value="1"/>
</dbReference>
<dbReference type="PANTHER" id="PTHR42790:SF19">
    <property type="entry name" value="KYNURENINE_ALPHA-AMINOADIPATE AMINOTRANSFERASE, MITOCHONDRIAL"/>
    <property type="match status" value="1"/>
</dbReference>
<dbReference type="InterPro" id="IPR004839">
    <property type="entry name" value="Aminotransferase_I/II_large"/>
</dbReference>
<evidence type="ECO:0000256" key="5">
    <source>
        <dbReference type="ARBA" id="ARBA00022679"/>
    </source>
</evidence>
<dbReference type="SUPFAM" id="SSF53383">
    <property type="entry name" value="PLP-dependent transferases"/>
    <property type="match status" value="1"/>
</dbReference>
<dbReference type="STRING" id="90262.A0A1X2I498"/>
<evidence type="ECO:0000313" key="9">
    <source>
        <dbReference type="Proteomes" id="UP000193560"/>
    </source>
</evidence>
<evidence type="ECO:0000256" key="1">
    <source>
        <dbReference type="ARBA" id="ARBA00001933"/>
    </source>
</evidence>
<gene>
    <name evidence="8" type="ORF">BCR42DRAFT_382288</name>
</gene>
<evidence type="ECO:0000256" key="2">
    <source>
        <dbReference type="ARBA" id="ARBA00007441"/>
    </source>
</evidence>
<evidence type="ECO:0000256" key="6">
    <source>
        <dbReference type="ARBA" id="ARBA00022898"/>
    </source>
</evidence>
<organism evidence="8 9">
    <name type="scientific">Absidia repens</name>
    <dbReference type="NCBI Taxonomy" id="90262"/>
    <lineage>
        <taxon>Eukaryota</taxon>
        <taxon>Fungi</taxon>
        <taxon>Fungi incertae sedis</taxon>
        <taxon>Mucoromycota</taxon>
        <taxon>Mucoromycotina</taxon>
        <taxon>Mucoromycetes</taxon>
        <taxon>Mucorales</taxon>
        <taxon>Cunninghamellaceae</taxon>
        <taxon>Absidia</taxon>
    </lineage>
</organism>
<evidence type="ECO:0000259" key="7">
    <source>
        <dbReference type="Pfam" id="PF00155"/>
    </source>
</evidence>
<dbReference type="AlphaFoldDB" id="A0A1X2I498"/>
<comment type="cofactor">
    <cofactor evidence="1">
        <name>pyridoxal 5'-phosphate</name>
        <dbReference type="ChEBI" id="CHEBI:597326"/>
    </cofactor>
</comment>
<comment type="caution">
    <text evidence="8">The sequence shown here is derived from an EMBL/GenBank/DDBJ whole genome shotgun (WGS) entry which is preliminary data.</text>
</comment>
<keyword evidence="5 8" id="KW-0808">Transferase</keyword>
<dbReference type="FunFam" id="3.40.640.10:FF:000053">
    <property type="entry name" value="Aminotransferase, class I"/>
    <property type="match status" value="1"/>
</dbReference>
<dbReference type="GO" id="GO:1901605">
    <property type="term" value="P:alpha-amino acid metabolic process"/>
    <property type="evidence" value="ECO:0007669"/>
    <property type="project" value="TreeGrafter"/>
</dbReference>
<dbReference type="CDD" id="cd00609">
    <property type="entry name" value="AAT_like"/>
    <property type="match status" value="1"/>
</dbReference>
<name>A0A1X2I498_9FUNG</name>
<dbReference type="InterPro" id="IPR015424">
    <property type="entry name" value="PyrdxlP-dep_Trfase"/>
</dbReference>
<keyword evidence="6" id="KW-0663">Pyridoxal phosphate</keyword>
<proteinExistence type="inferred from homology"/>
<dbReference type="Gene3D" id="3.40.640.10">
    <property type="entry name" value="Type I PLP-dependent aspartate aminotransferase-like (Major domain)"/>
    <property type="match status" value="1"/>
</dbReference>